<protein>
    <recommendedName>
        <fullName evidence="1">Reverse transcriptase domain-containing protein</fullName>
    </recommendedName>
</protein>
<dbReference type="PROSITE" id="PS50878">
    <property type="entry name" value="RT_POL"/>
    <property type="match status" value="1"/>
</dbReference>
<dbReference type="AlphaFoldDB" id="A0A8C1NHG0"/>
<dbReference type="Pfam" id="PF00078">
    <property type="entry name" value="RVT_1"/>
    <property type="match status" value="1"/>
</dbReference>
<dbReference type="Proteomes" id="UP000694427">
    <property type="component" value="Unplaced"/>
</dbReference>
<reference evidence="2" key="2">
    <citation type="submission" date="2025-09" db="UniProtKB">
        <authorList>
            <consortium name="Ensembl"/>
        </authorList>
    </citation>
    <scope>IDENTIFICATION</scope>
</reference>
<accession>A0A8C1NHG0</accession>
<dbReference type="Ensembl" id="ENSCCRT00010102586.1">
    <property type="protein sequence ID" value="ENSCCRP00010092484.1"/>
    <property type="gene ID" value="ENSCCRG00010040463.1"/>
</dbReference>
<proteinExistence type="predicted"/>
<feature type="domain" description="Reverse transcriptase" evidence="1">
    <location>
        <begin position="1"/>
        <end position="202"/>
    </location>
</feature>
<evidence type="ECO:0000313" key="3">
    <source>
        <dbReference type="Proteomes" id="UP000694427"/>
    </source>
</evidence>
<dbReference type="SUPFAM" id="SSF56672">
    <property type="entry name" value="DNA/RNA polymerases"/>
    <property type="match status" value="1"/>
</dbReference>
<name>A0A8C1NHG0_CYPCA</name>
<evidence type="ECO:0000259" key="1">
    <source>
        <dbReference type="PROSITE" id="PS50878"/>
    </source>
</evidence>
<dbReference type="PANTHER" id="PTHR33332">
    <property type="entry name" value="REVERSE TRANSCRIPTASE DOMAIN-CONTAINING PROTEIN"/>
    <property type="match status" value="1"/>
</dbReference>
<organism evidence="2 3">
    <name type="scientific">Cyprinus carpio</name>
    <name type="common">Common carp</name>
    <dbReference type="NCBI Taxonomy" id="7962"/>
    <lineage>
        <taxon>Eukaryota</taxon>
        <taxon>Metazoa</taxon>
        <taxon>Chordata</taxon>
        <taxon>Craniata</taxon>
        <taxon>Vertebrata</taxon>
        <taxon>Euteleostomi</taxon>
        <taxon>Actinopterygii</taxon>
        <taxon>Neopterygii</taxon>
        <taxon>Teleostei</taxon>
        <taxon>Ostariophysi</taxon>
        <taxon>Cypriniformes</taxon>
        <taxon>Cyprinidae</taxon>
        <taxon>Cyprininae</taxon>
        <taxon>Cyprinus</taxon>
    </lineage>
</organism>
<dbReference type="InterPro" id="IPR043502">
    <property type="entry name" value="DNA/RNA_pol_sf"/>
</dbReference>
<keyword evidence="3" id="KW-1185">Reference proteome</keyword>
<evidence type="ECO:0000313" key="2">
    <source>
        <dbReference type="Ensembl" id="ENSCCRP00010092484.1"/>
    </source>
</evidence>
<dbReference type="InterPro" id="IPR000477">
    <property type="entry name" value="RT_dom"/>
</dbReference>
<sequence>MDTWTIVNLVSDHSTETVLIKIINDVCLNSDSGKISVLVLLDLSAVFDTVDHSILLERLENWVGLSGMVLKWSRSYLEGRGYLSIEEHQSKWTSMTCGVPQGSILAPLLFSLYMLPLSQIIRKIQIAYHSYADDTQIYLSLLIALSPNDYSPIDSLCQCTDENNSWMCQNFLQLNKEKTEVIAFGNKVLKVNAYLDFRALTIKNQVRNLGVILETDLSFSSHVKAVTKPAYHHIKNIARIKCFVSSQDLEKLVHAFITSRADYCNGLLTGLPKKTIRQLQLIQNAAARILTKTRKSEHVTPVLRSSHWLPVTFRIDFNVLLLIYKSLHDLGPKYIADMLTEYKPNRPLRS</sequence>
<reference evidence="2" key="1">
    <citation type="submission" date="2025-08" db="UniProtKB">
        <authorList>
            <consortium name="Ensembl"/>
        </authorList>
    </citation>
    <scope>IDENTIFICATION</scope>
</reference>